<dbReference type="InterPro" id="IPR000742">
    <property type="entry name" value="EGF"/>
</dbReference>
<feature type="domain" description="EGF-like" evidence="2">
    <location>
        <begin position="104"/>
        <end position="140"/>
    </location>
</feature>
<dbReference type="OrthoDB" id="6631079at2759"/>
<dbReference type="RefSeq" id="XP_025409389.1">
    <property type="nucleotide sequence ID" value="XM_025553604.1"/>
</dbReference>
<evidence type="ECO:0000256" key="1">
    <source>
        <dbReference type="PROSITE-ProRule" id="PRU00076"/>
    </source>
</evidence>
<dbReference type="PANTHER" id="PTHR24035">
    <property type="entry name" value="MULTIPLE EPIDERMAL GROWTH FACTOR-LIKE DOMAINS PROTEIN"/>
    <property type="match status" value="1"/>
</dbReference>
<evidence type="ECO:0000259" key="2">
    <source>
        <dbReference type="PROSITE" id="PS50026"/>
    </source>
</evidence>
<reference evidence="4" key="1">
    <citation type="submission" date="2025-08" db="UniProtKB">
        <authorList>
            <consortium name="RefSeq"/>
        </authorList>
    </citation>
    <scope>IDENTIFICATION</scope>
    <source>
        <tissue evidence="4">Whole body</tissue>
    </source>
</reference>
<dbReference type="InterPro" id="IPR052108">
    <property type="entry name" value="MEGF/SIB"/>
</dbReference>
<accession>A0A8B8FET2</accession>
<keyword evidence="1" id="KW-0245">EGF-like domain</keyword>
<organism evidence="3 4">
    <name type="scientific">Sipha flava</name>
    <name type="common">yellow sugarcane aphid</name>
    <dbReference type="NCBI Taxonomy" id="143950"/>
    <lineage>
        <taxon>Eukaryota</taxon>
        <taxon>Metazoa</taxon>
        <taxon>Ecdysozoa</taxon>
        <taxon>Arthropoda</taxon>
        <taxon>Hexapoda</taxon>
        <taxon>Insecta</taxon>
        <taxon>Pterygota</taxon>
        <taxon>Neoptera</taxon>
        <taxon>Paraneoptera</taxon>
        <taxon>Hemiptera</taxon>
        <taxon>Sternorrhyncha</taxon>
        <taxon>Aphidomorpha</taxon>
        <taxon>Aphidoidea</taxon>
        <taxon>Aphididae</taxon>
        <taxon>Sipha</taxon>
    </lineage>
</organism>
<evidence type="ECO:0000313" key="4">
    <source>
        <dbReference type="RefSeq" id="XP_025409389.1"/>
    </source>
</evidence>
<proteinExistence type="predicted"/>
<dbReference type="GeneID" id="112682855"/>
<dbReference type="Proteomes" id="UP000694846">
    <property type="component" value="Unplaced"/>
</dbReference>
<dbReference type="PANTHER" id="PTHR24035:SF109">
    <property type="entry name" value="PROTEIN DRAPER"/>
    <property type="match status" value="1"/>
</dbReference>
<evidence type="ECO:0000313" key="3">
    <source>
        <dbReference type="Proteomes" id="UP000694846"/>
    </source>
</evidence>
<feature type="disulfide bond" evidence="1">
    <location>
        <begin position="130"/>
        <end position="139"/>
    </location>
</feature>
<sequence length="350" mass="39441">MIFDQLLKKKIFSVELEKGDDIKTLRLNNIFLLITREYNISLQLSNPYYEYNNYEYTETKFQLVKISHCSTSKKEVKPLQESNDLMHPYSINVLGVGSHRRKYDGHQVTKDTSGCLHGGYKLYPLSRCICPPGFTGPICETGCGPNSFGADCKGICSLHDRMCRGMLMCTTYGCTCPVGLTGPWCNQDCESGKYGADCNQTCSSNCYKNSCDPYTGICSRGCVPGYVFPRCLEKYPYLINPPELISSQYESLEIKLNLNSTNIKGGDTNIELKYYQLLYKILGEQSYNTSDINFILNDTKVTSIINHLEPGTAYEVGAILITNDGNFNDQDIIYGQYNTTCKRKYSSINL</sequence>
<dbReference type="Gene3D" id="2.170.300.10">
    <property type="entry name" value="Tie2 ligand-binding domain superfamily"/>
    <property type="match status" value="1"/>
</dbReference>
<dbReference type="AlphaFoldDB" id="A0A8B8FET2"/>
<dbReference type="PROSITE" id="PS50026">
    <property type="entry name" value="EGF_3"/>
    <property type="match status" value="1"/>
</dbReference>
<name>A0A8B8FET2_9HEMI</name>
<comment type="caution">
    <text evidence="1">Lacks conserved residue(s) required for the propagation of feature annotation.</text>
</comment>
<protein>
    <submittedName>
        <fullName evidence="4">Uncharacterized protein LOC112682855</fullName>
    </submittedName>
</protein>
<keyword evidence="1" id="KW-1015">Disulfide bond</keyword>
<gene>
    <name evidence="4" type="primary">LOC112682855</name>
</gene>
<keyword evidence="3" id="KW-1185">Reference proteome</keyword>
<dbReference type="PROSITE" id="PS00022">
    <property type="entry name" value="EGF_1"/>
    <property type="match status" value="1"/>
</dbReference>